<dbReference type="SUPFAM" id="SSF51735">
    <property type="entry name" value="NAD(P)-binding Rossmann-fold domains"/>
    <property type="match status" value="1"/>
</dbReference>
<feature type="compositionally biased region" description="Basic and acidic residues" evidence="1">
    <location>
        <begin position="286"/>
        <end position="295"/>
    </location>
</feature>
<feature type="domain" description="NAD-specific glutamate dehydrogenase C-terminal" evidence="3">
    <location>
        <begin position="1299"/>
        <end position="1634"/>
    </location>
</feature>
<dbReference type="Pfam" id="PF21077">
    <property type="entry name" value="GDH_ACT3"/>
    <property type="match status" value="1"/>
</dbReference>
<gene>
    <name evidence="7" type="ORF">GCM10020260_03040</name>
</gene>
<dbReference type="Pfam" id="PF21075">
    <property type="entry name" value="GDH_ACT1"/>
    <property type="match status" value="1"/>
</dbReference>
<dbReference type="InterPro" id="IPR049058">
    <property type="entry name" value="NAD_Glu_DH_HM2"/>
</dbReference>
<evidence type="ECO:0000313" key="7">
    <source>
        <dbReference type="EMBL" id="GAA3279681.1"/>
    </source>
</evidence>
<proteinExistence type="predicted"/>
<evidence type="ECO:0000259" key="4">
    <source>
        <dbReference type="Pfam" id="PF21075"/>
    </source>
</evidence>
<dbReference type="InterPro" id="IPR028971">
    <property type="entry name" value="NAD-GDH_cat"/>
</dbReference>
<dbReference type="Pfam" id="PF05088">
    <property type="entry name" value="Bac_GDH_CD"/>
    <property type="match status" value="1"/>
</dbReference>
<keyword evidence="8" id="KW-1185">Reference proteome</keyword>
<dbReference type="Pfam" id="PF21073">
    <property type="entry name" value="GDH_HM1"/>
    <property type="match status" value="1"/>
</dbReference>
<dbReference type="InterPro" id="IPR049059">
    <property type="entry name" value="NAD_Glu_DH_HM1"/>
</dbReference>
<evidence type="ECO:0000259" key="5">
    <source>
        <dbReference type="Pfam" id="PF21076"/>
    </source>
</evidence>
<dbReference type="PANTHER" id="PTHR43403:SF1">
    <property type="entry name" value="NAD-SPECIFIC GLUTAMATE DEHYDROGENASE"/>
    <property type="match status" value="1"/>
</dbReference>
<dbReference type="Pfam" id="PF21079">
    <property type="entry name" value="GDH_HM2"/>
    <property type="match status" value="1"/>
</dbReference>
<accession>A0ABP6R8M1</accession>
<name>A0ABP6R8M1_9MICC</name>
<dbReference type="Pfam" id="PF21076">
    <property type="entry name" value="GDH_ACT2"/>
    <property type="match status" value="1"/>
</dbReference>
<dbReference type="InterPro" id="IPR049062">
    <property type="entry name" value="NAD_Glu_DH_ACT2"/>
</dbReference>
<dbReference type="PANTHER" id="PTHR43403">
    <property type="entry name" value="NAD-SPECIFIC GLUTAMATE DEHYDROGENASE"/>
    <property type="match status" value="1"/>
</dbReference>
<feature type="domain" description="NAD-glutamate dehydrogenase N-terminal ACT1" evidence="4">
    <location>
        <begin position="38"/>
        <end position="193"/>
    </location>
</feature>
<feature type="region of interest" description="Disordered" evidence="1">
    <location>
        <begin position="286"/>
        <end position="308"/>
    </location>
</feature>
<dbReference type="InterPro" id="IPR046346">
    <property type="entry name" value="Aminoacid_DH-like_N_sf"/>
</dbReference>
<organism evidence="7 8">
    <name type="scientific">Nesterenkonia halobia</name>
    <dbReference type="NCBI Taxonomy" id="37922"/>
    <lineage>
        <taxon>Bacteria</taxon>
        <taxon>Bacillati</taxon>
        <taxon>Actinomycetota</taxon>
        <taxon>Actinomycetes</taxon>
        <taxon>Micrococcales</taxon>
        <taxon>Micrococcaceae</taxon>
        <taxon>Nesterenkonia</taxon>
    </lineage>
</organism>
<dbReference type="InterPro" id="IPR049064">
    <property type="entry name" value="NAD_Glu_DH_ACT3"/>
</dbReference>
<dbReference type="InterPro" id="IPR048381">
    <property type="entry name" value="GDH_C"/>
</dbReference>
<dbReference type="SUPFAM" id="SSF53223">
    <property type="entry name" value="Aminoacid dehydrogenase-like, N-terminal domain"/>
    <property type="match status" value="1"/>
</dbReference>
<dbReference type="InterPro" id="IPR007780">
    <property type="entry name" value="NAD_Glu_DH_bac"/>
</dbReference>
<evidence type="ECO:0000259" key="2">
    <source>
        <dbReference type="Pfam" id="PF05088"/>
    </source>
</evidence>
<dbReference type="EMBL" id="BAAAYG010000002">
    <property type="protein sequence ID" value="GAA3279681.1"/>
    <property type="molecule type" value="Genomic_DNA"/>
</dbReference>
<dbReference type="PIRSF" id="PIRSF036761">
    <property type="entry name" value="GDH_Mll4104"/>
    <property type="match status" value="1"/>
</dbReference>
<dbReference type="Proteomes" id="UP001501736">
    <property type="component" value="Unassembled WGS sequence"/>
</dbReference>
<feature type="domain" description="NAD-glutamate dehydrogenase catalytic" evidence="2">
    <location>
        <begin position="758"/>
        <end position="1251"/>
    </location>
</feature>
<evidence type="ECO:0000313" key="8">
    <source>
        <dbReference type="Proteomes" id="UP001501736"/>
    </source>
</evidence>
<feature type="domain" description="NAD-glutamate dehydrogenase ACT2" evidence="5">
    <location>
        <begin position="428"/>
        <end position="517"/>
    </location>
</feature>
<evidence type="ECO:0000259" key="3">
    <source>
        <dbReference type="Pfam" id="PF21074"/>
    </source>
</evidence>
<reference evidence="8" key="1">
    <citation type="journal article" date="2019" name="Int. J. Syst. Evol. Microbiol.">
        <title>The Global Catalogue of Microorganisms (GCM) 10K type strain sequencing project: providing services to taxonomists for standard genome sequencing and annotation.</title>
        <authorList>
            <consortium name="The Broad Institute Genomics Platform"/>
            <consortium name="The Broad Institute Genome Sequencing Center for Infectious Disease"/>
            <person name="Wu L."/>
            <person name="Ma J."/>
        </authorList>
    </citation>
    <scope>NUCLEOTIDE SEQUENCE [LARGE SCALE GENOMIC DNA]</scope>
    <source>
        <strain evidence="8">JCM 11483</strain>
    </source>
</reference>
<evidence type="ECO:0000259" key="6">
    <source>
        <dbReference type="Pfam" id="PF21077"/>
    </source>
</evidence>
<dbReference type="Gene3D" id="3.40.50.720">
    <property type="entry name" value="NAD(P)-binding Rossmann-like Domain"/>
    <property type="match status" value="1"/>
</dbReference>
<dbReference type="InterPro" id="IPR024727">
    <property type="entry name" value="NAD_Glu_DH_N_ACT1"/>
</dbReference>
<evidence type="ECO:0000256" key="1">
    <source>
        <dbReference type="SAM" id="MobiDB-lite"/>
    </source>
</evidence>
<protein>
    <submittedName>
        <fullName evidence="7">NAD-glutamate dehydrogenase</fullName>
    </submittedName>
</protein>
<dbReference type="InterPro" id="IPR049056">
    <property type="entry name" value="NAD_Glu_DH_HM3"/>
</dbReference>
<feature type="domain" description="NAD-glutamate dehydrogenase ACT3" evidence="6">
    <location>
        <begin position="577"/>
        <end position="649"/>
    </location>
</feature>
<dbReference type="Pfam" id="PF21078">
    <property type="entry name" value="GDH_HM3"/>
    <property type="match status" value="1"/>
</dbReference>
<dbReference type="InterPro" id="IPR036291">
    <property type="entry name" value="NAD(P)-bd_dom_sf"/>
</dbReference>
<comment type="caution">
    <text evidence="7">The sequence shown here is derived from an EMBL/GenBank/DDBJ whole genome shotgun (WGS) entry which is preliminary data.</text>
</comment>
<dbReference type="Pfam" id="PF21074">
    <property type="entry name" value="GDH_C"/>
    <property type="match status" value="1"/>
</dbReference>
<sequence length="1639" mass="182238">MVRLRTAEPRHIRVSEGHMAETVLWTRDDSEVETLRGAYFAHVASDDLRTVSRADQRARVEEHLQLAGRRTDAAPEAAVVVGERRSIAMVVTDDMPHLVDSVTAEVSRHGLAMSLVVHPIVLTTRETTSGELLAVREVPTAQPGMSSGDTQTLPDLAALVDDESRRTAVESWIAVDIDHPIDEEQAGELTEGLRRVIGDVAASHRDQDRMGGRARGAAGLLRENDSIEEAAESADLLDWMADGNFLFLGYCEYVLDRDSADGAQLVPQPDSALGILAERHGLEALHREPARERSPEASAEGSAEESARERALVITKANTRSSVRRRTYMDYVAVKTFGSDGSVAGERRFVGLFSQSAYTQSIVNIPLLRSRADQLLRRSGFSPDSHSGADLLQILEVYPRNELLQMDITEVEDTAWQILQLQERRRIKLFLRKDLHGRFMTALLYMPRDRFNTAVRRRVQDELMRHVDAESIDFNVRLTESVLARLFFRMRLSDDAAEMALSIEELQAKLARTIRSWGEGIAQEAAASRPEGEAERIAGRWGEAFPDDYRVVYEVPEALADIAELEQLEAHPEAGPRMQFYAPGGEDPADMRLKLYLTEPKTLTETLPVLDDFGLSILDERSYTLTCGDGSIFHLYDLGIGYPEGIEAGSVDIGQLEEAYSQVLLGTAESDVFSRLVLRLGLDIRTVIVLRAYAKYMRQLGSSHSYDFLAETLRQNPEVALALVRHFEARFDPAVGTGGEDGGAEDREQLMDRRRQEVLDALEQVRTLDADRVLSAFLNLIDATERTNVHQGHVRVALKIAPDRVDSAPEPRPAHEVFVYAPDVEGVHLRFAKVARGGLRWSDRQEDFRTEVLGLVKAQMVKNAVIVPSGAKGGFYPKQLPDQSVGRAEWMEAGKAAYRTFIRGLLDVTDNQVERDGVMEIVPPRAVVRHDGDDPYLVVAADKGTATFSDTANAISQEYGHWLGDAFASGGSVGYDHKEMGITARGAWESVKAHFSEMGHDTQSEDFTVVGIGDMAGDVFGNGMLLSEHIRLVAAFNHLHIFIDPNPDAAASFAERSRLFAERPSGWDAYDEGLISAGGGVFSRTAKTIPISEPMRRRFDLPADVEQMTPPELIGALLKAPVDLLYNGGIGTYVKAAEESHDDVGDRANNAVRVDGRELRARVVGEGGNLGLTQAGRIEAAQQGVRLNTDAIDNSAGVDCSDHEVNIKILVDQLVASGHLDADERPELLHSMTEEVAELVLETNRDQNVVLLTDRHRLGDWSPSFHRLMGWLEETVGLDRELEGLPTDEQLAARRDAEEPLTSPELAVLVAWSKIQLKGALVESSLPDDEWFTATLEEYFPSALTDRFASQLPRHPLQREIIANEVANDVVDMGGATFVFRAMEETFATEEQVVRAFVAVRELFRLGEFDAAMRELPVSFPRDEWAHTYLDMRRLLDRAVRWFVNHAARGTSVQEDVEAFAEHIRPLYGRLEEHLREEDRRRVAAKREAARSAGMPEQLADWVGEVFESFSLLDIAALAAELDVDSADVADVYFAVYAEFDIDALLVRITDQPRRDKWQALARGAQRDELYRAVREVTESVLTTTEPGDAETRLLSWREAHEAKISRVEKLVDEVNQVSRDNVASLTVLLRHLRGMIGA</sequence>